<dbReference type="GO" id="GO:0004519">
    <property type="term" value="F:endonuclease activity"/>
    <property type="evidence" value="ECO:0007669"/>
    <property type="project" value="UniProtKB-KW"/>
</dbReference>
<dbReference type="Pfam" id="PF01844">
    <property type="entry name" value="HNH"/>
    <property type="match status" value="1"/>
</dbReference>
<dbReference type="PATRIC" id="fig|1256908.3.peg.2917"/>
<keyword evidence="3" id="KW-0540">Nuclease</keyword>
<keyword evidence="1" id="KW-1133">Transmembrane helix</keyword>
<dbReference type="CDD" id="cd00085">
    <property type="entry name" value="HNHc"/>
    <property type="match status" value="1"/>
</dbReference>
<dbReference type="AlphaFoldDB" id="U2PBS1"/>
<dbReference type="Proteomes" id="UP000016608">
    <property type="component" value="Unassembled WGS sequence"/>
</dbReference>
<dbReference type="EMBL" id="AWVJ01000191">
    <property type="protein sequence ID" value="ERK41576.1"/>
    <property type="molecule type" value="Genomic_DNA"/>
</dbReference>
<dbReference type="InterPro" id="IPR002711">
    <property type="entry name" value="HNH"/>
</dbReference>
<dbReference type="SMART" id="SM00507">
    <property type="entry name" value="HNHc"/>
    <property type="match status" value="1"/>
</dbReference>
<dbReference type="RefSeq" id="WP_021738550.1">
    <property type="nucleotide sequence ID" value="NZ_KI271108.1"/>
</dbReference>
<name>U2PBS1_EUBRA</name>
<keyword evidence="4" id="KW-1185">Reference proteome</keyword>
<dbReference type="GO" id="GO:0003676">
    <property type="term" value="F:nucleic acid binding"/>
    <property type="evidence" value="ECO:0007669"/>
    <property type="project" value="InterPro"/>
</dbReference>
<proteinExistence type="predicted"/>
<feature type="transmembrane region" description="Helical" evidence="1">
    <location>
        <begin position="6"/>
        <end position="27"/>
    </location>
</feature>
<accession>U2PBS1</accession>
<dbReference type="InterPro" id="IPR003615">
    <property type="entry name" value="HNH_nuc"/>
</dbReference>
<keyword evidence="1" id="KW-0812">Transmembrane</keyword>
<keyword evidence="3" id="KW-0255">Endonuclease</keyword>
<dbReference type="Gene3D" id="1.10.30.50">
    <property type="match status" value="1"/>
</dbReference>
<keyword evidence="1" id="KW-0472">Membrane</keyword>
<reference evidence="3 4" key="1">
    <citation type="submission" date="2013-06" db="EMBL/GenBank/DDBJ databases">
        <authorList>
            <person name="Weinstock G."/>
            <person name="Sodergren E."/>
            <person name="Lobos E.A."/>
            <person name="Fulton L."/>
            <person name="Fulton R."/>
            <person name="Courtney L."/>
            <person name="Fronick C."/>
            <person name="O'Laughlin M."/>
            <person name="Godfrey J."/>
            <person name="Wilson R.M."/>
            <person name="Miner T."/>
            <person name="Farmer C."/>
            <person name="Delehaunty K."/>
            <person name="Cordes M."/>
            <person name="Minx P."/>
            <person name="Tomlinson C."/>
            <person name="Chen J."/>
            <person name="Wollam A."/>
            <person name="Pepin K.H."/>
            <person name="Bhonagiri V."/>
            <person name="Zhang X."/>
            <person name="Warren W."/>
            <person name="Mitreva M."/>
            <person name="Mardis E.R."/>
            <person name="Wilson R.K."/>
        </authorList>
    </citation>
    <scope>NUCLEOTIDE SEQUENCE [LARGE SCALE GENOMIC DNA]</scope>
    <source>
        <strain evidence="3 4">ATCC 29099</strain>
    </source>
</reference>
<dbReference type="GO" id="GO:0008270">
    <property type="term" value="F:zinc ion binding"/>
    <property type="evidence" value="ECO:0007669"/>
    <property type="project" value="InterPro"/>
</dbReference>
<dbReference type="HOGENOM" id="CLU_996561_0_0_9"/>
<evidence type="ECO:0000259" key="2">
    <source>
        <dbReference type="SMART" id="SM00507"/>
    </source>
</evidence>
<evidence type="ECO:0000313" key="3">
    <source>
        <dbReference type="EMBL" id="ERK41576.1"/>
    </source>
</evidence>
<dbReference type="PANTHER" id="PTHR33877">
    <property type="entry name" value="SLL1193 PROTEIN"/>
    <property type="match status" value="1"/>
</dbReference>
<comment type="caution">
    <text evidence="3">The sequence shown here is derived from an EMBL/GenBank/DDBJ whole genome shotgun (WGS) entry which is preliminary data.</text>
</comment>
<dbReference type="GeneID" id="93181315"/>
<gene>
    <name evidence="3" type="ORF">HMPREF0373_03183</name>
</gene>
<protein>
    <submittedName>
        <fullName evidence="3">HNH endonuclease domain protein</fullName>
    </submittedName>
</protein>
<evidence type="ECO:0000256" key="1">
    <source>
        <dbReference type="SAM" id="Phobius"/>
    </source>
</evidence>
<dbReference type="PANTHER" id="PTHR33877:SF2">
    <property type="entry name" value="OS07G0170200 PROTEIN"/>
    <property type="match status" value="1"/>
</dbReference>
<evidence type="ECO:0000313" key="4">
    <source>
        <dbReference type="Proteomes" id="UP000016608"/>
    </source>
</evidence>
<organism evidence="3 4">
    <name type="scientific">Eubacterium ramulus ATCC 29099</name>
    <dbReference type="NCBI Taxonomy" id="1256908"/>
    <lineage>
        <taxon>Bacteria</taxon>
        <taxon>Bacillati</taxon>
        <taxon>Bacillota</taxon>
        <taxon>Clostridia</taxon>
        <taxon>Eubacteriales</taxon>
        <taxon>Eubacteriaceae</taxon>
        <taxon>Eubacterium</taxon>
    </lineage>
</organism>
<dbReference type="InterPro" id="IPR052892">
    <property type="entry name" value="NA-targeting_endonuclease"/>
</dbReference>
<sequence length="279" mass="32667">MGENDFIIVISIGLCIVAICIIAFCIGRIQNKQYEPKVVETSKRYSDITRLNKEYKFNNVSSKIVYSKTLNTKQMFDKFDLDAYFQQMVELNMSELRQKKAYLLENATLKKSYDSELQNIHGFADEEYVKKLKLSWKRYHEVELELCNLIEKNPPQNIEIICYKLYTSPKGQNSYTQNKRFFSYELEKAFQKAIESKKIRESKEYQRRTMSDSLRYDILKRDGFRCVLCGRSAADGVKLHVDHIKPIAKGGKTVEFNLRTLCEHCNWGKSDKFDSDGVN</sequence>
<keyword evidence="3" id="KW-0378">Hydrolase</keyword>
<feature type="domain" description="HNH nuclease" evidence="2">
    <location>
        <begin position="213"/>
        <end position="267"/>
    </location>
</feature>
<dbReference type="eggNOG" id="COG1403">
    <property type="taxonomic scope" value="Bacteria"/>
</dbReference>